<evidence type="ECO:0000259" key="3">
    <source>
        <dbReference type="PROSITE" id="PS50850"/>
    </source>
</evidence>
<feature type="transmembrane region" description="Helical" evidence="2">
    <location>
        <begin position="111"/>
        <end position="132"/>
    </location>
</feature>
<dbReference type="EMBL" id="JAODUO010000022">
    <property type="protein sequence ID" value="KAK2192810.1"/>
    <property type="molecule type" value="Genomic_DNA"/>
</dbReference>
<feature type="transmembrane region" description="Helical" evidence="2">
    <location>
        <begin position="364"/>
        <end position="387"/>
    </location>
</feature>
<feature type="transmembrane region" description="Helical" evidence="2">
    <location>
        <begin position="338"/>
        <end position="358"/>
    </location>
</feature>
<dbReference type="AlphaFoldDB" id="A0AAD9PDU4"/>
<keyword evidence="2" id="KW-0812">Transmembrane</keyword>
<dbReference type="PANTHER" id="PTHR11360">
    <property type="entry name" value="MONOCARBOXYLATE TRANSPORTER"/>
    <property type="match status" value="1"/>
</dbReference>
<comment type="subcellular location">
    <subcellularLocation>
        <location evidence="1">Membrane</location>
        <topology evidence="1">Multi-pass membrane protein</topology>
    </subcellularLocation>
</comment>
<dbReference type="CDD" id="cd17352">
    <property type="entry name" value="MFS_MCT_SLC16"/>
    <property type="match status" value="1"/>
</dbReference>
<dbReference type="PANTHER" id="PTHR11360:SF284">
    <property type="entry name" value="EG:103B4.3 PROTEIN-RELATED"/>
    <property type="match status" value="1"/>
</dbReference>
<reference evidence="4" key="1">
    <citation type="journal article" date="2023" name="Mol. Biol. Evol.">
        <title>Third-Generation Sequencing Reveals the Adaptive Role of the Epigenome in Three Deep-Sea Polychaetes.</title>
        <authorList>
            <person name="Perez M."/>
            <person name="Aroh O."/>
            <person name="Sun Y."/>
            <person name="Lan Y."/>
            <person name="Juniper S.K."/>
            <person name="Young C.R."/>
            <person name="Angers B."/>
            <person name="Qian P.Y."/>
        </authorList>
    </citation>
    <scope>NUCLEOTIDE SEQUENCE</scope>
    <source>
        <strain evidence="4">R07B-5</strain>
    </source>
</reference>
<dbReference type="InterPro" id="IPR036259">
    <property type="entry name" value="MFS_trans_sf"/>
</dbReference>
<dbReference type="PROSITE" id="PS50850">
    <property type="entry name" value="MFS"/>
    <property type="match status" value="1"/>
</dbReference>
<accession>A0AAD9PDU4</accession>
<dbReference type="Pfam" id="PF07690">
    <property type="entry name" value="MFS_1"/>
    <property type="match status" value="1"/>
</dbReference>
<keyword evidence="5" id="KW-1185">Reference proteome</keyword>
<organism evidence="4 5">
    <name type="scientific">Ridgeia piscesae</name>
    <name type="common">Tubeworm</name>
    <dbReference type="NCBI Taxonomy" id="27915"/>
    <lineage>
        <taxon>Eukaryota</taxon>
        <taxon>Metazoa</taxon>
        <taxon>Spiralia</taxon>
        <taxon>Lophotrochozoa</taxon>
        <taxon>Annelida</taxon>
        <taxon>Polychaeta</taxon>
        <taxon>Sedentaria</taxon>
        <taxon>Canalipalpata</taxon>
        <taxon>Sabellida</taxon>
        <taxon>Siboglinidae</taxon>
        <taxon>Ridgeia</taxon>
    </lineage>
</organism>
<proteinExistence type="predicted"/>
<evidence type="ECO:0000313" key="5">
    <source>
        <dbReference type="Proteomes" id="UP001209878"/>
    </source>
</evidence>
<name>A0AAD9PDU4_RIDPI</name>
<keyword evidence="2" id="KW-0472">Membrane</keyword>
<comment type="caution">
    <text evidence="4">The sequence shown here is derived from an EMBL/GenBank/DDBJ whole genome shotgun (WGS) entry which is preliminary data.</text>
</comment>
<evidence type="ECO:0000256" key="2">
    <source>
        <dbReference type="SAM" id="Phobius"/>
    </source>
</evidence>
<dbReference type="GO" id="GO:0016020">
    <property type="term" value="C:membrane"/>
    <property type="evidence" value="ECO:0007669"/>
    <property type="project" value="UniProtKB-SubCell"/>
</dbReference>
<protein>
    <recommendedName>
        <fullName evidence="3">Major facilitator superfamily (MFS) profile domain-containing protein</fullName>
    </recommendedName>
</protein>
<dbReference type="SUPFAM" id="SSF103473">
    <property type="entry name" value="MFS general substrate transporter"/>
    <property type="match status" value="1"/>
</dbReference>
<evidence type="ECO:0000256" key="1">
    <source>
        <dbReference type="ARBA" id="ARBA00004141"/>
    </source>
</evidence>
<dbReference type="InterPro" id="IPR011701">
    <property type="entry name" value="MFS"/>
</dbReference>
<feature type="transmembrane region" description="Helical" evidence="2">
    <location>
        <begin position="59"/>
        <end position="79"/>
    </location>
</feature>
<feature type="domain" description="Major facilitator superfamily (MFS) profile" evidence="3">
    <location>
        <begin position="18"/>
        <end position="453"/>
    </location>
</feature>
<dbReference type="Gene3D" id="1.20.1250.20">
    <property type="entry name" value="MFS general substrate transporter like domains"/>
    <property type="match status" value="2"/>
</dbReference>
<feature type="transmembrane region" description="Helical" evidence="2">
    <location>
        <begin position="427"/>
        <end position="452"/>
    </location>
</feature>
<feature type="transmembrane region" description="Helical" evidence="2">
    <location>
        <begin position="175"/>
        <end position="194"/>
    </location>
</feature>
<keyword evidence="2" id="KW-1133">Transmembrane helix</keyword>
<feature type="transmembrane region" description="Helical" evidence="2">
    <location>
        <begin position="16"/>
        <end position="39"/>
    </location>
</feature>
<dbReference type="Proteomes" id="UP001209878">
    <property type="component" value="Unassembled WGS sequence"/>
</dbReference>
<gene>
    <name evidence="4" type="ORF">NP493_22g03022</name>
</gene>
<feature type="transmembrane region" description="Helical" evidence="2">
    <location>
        <begin position="144"/>
        <end position="163"/>
    </location>
</feature>
<feature type="transmembrane region" description="Helical" evidence="2">
    <location>
        <begin position="271"/>
        <end position="288"/>
    </location>
</feature>
<feature type="transmembrane region" description="Helical" evidence="2">
    <location>
        <begin position="86"/>
        <end position="105"/>
    </location>
</feature>
<sequence length="485" mass="53021">MAPGMRTSDPRAPDGGWGWVVVFASFVQQALSIGVTYTFGVLLVDLLRYFDEKESTTAWIGSIQPCLLYFTGIVASPFIKKFGWRVVSVSGAVLSAVGFATSALAPNVYTLYFTYGVLTGLGNGLMYVTSMVTVQHYFSRRRSMATGLAVAGSGVGTLFFGFVTPELLRVLKWRWTLVAEAGMLLIGAVVGLLYRPLPEVTAEQTNEEQEAMIHSDKTNSIDLVSSLQRPTATSTPSSSSSDSHTGSRSVGCQKFCAMDEVFDRDIATNPIFSVFSVSLILFCFGYHVPYTYTPERAVKVLGESEQRASMLVSFMGVANVVSRLVFGWLADRNENFRFFLGASVLTLAGVVSALMPLFKTYSLMIVYSALFGMFTGCWVALFPVLLVDLLGIDRIERSLGMCMGVSSFAFLVAAPISGWIINATGNFDLPFIIVGVGAMLGGLLFFSIRCILNRRLRDGYREIMSENTANLAHRSSRHYLSESFS</sequence>
<dbReference type="InterPro" id="IPR020846">
    <property type="entry name" value="MFS_dom"/>
</dbReference>
<dbReference type="InterPro" id="IPR050327">
    <property type="entry name" value="Proton-linked_MCT"/>
</dbReference>
<feature type="transmembrane region" description="Helical" evidence="2">
    <location>
        <begin position="399"/>
        <end position="421"/>
    </location>
</feature>
<feature type="transmembrane region" description="Helical" evidence="2">
    <location>
        <begin position="308"/>
        <end position="326"/>
    </location>
</feature>
<evidence type="ECO:0000313" key="4">
    <source>
        <dbReference type="EMBL" id="KAK2192810.1"/>
    </source>
</evidence>
<dbReference type="GO" id="GO:0008028">
    <property type="term" value="F:monocarboxylic acid transmembrane transporter activity"/>
    <property type="evidence" value="ECO:0007669"/>
    <property type="project" value="TreeGrafter"/>
</dbReference>